<sequence length="36" mass="3889">MTAPSETPATTLHHPAEVWEEPPVLTSRPTFASGRS</sequence>
<reference evidence="3" key="1">
    <citation type="submission" date="2012-02" db="EMBL/GenBank/DDBJ databases">
        <title>Genome sequencing of Giardia lamblia Genotypes A2 and B isolates (DH and GS) and comparative analysis with the genomes of Genotypes A1 and E (WB and Pig).</title>
        <authorList>
            <person name="Adam R."/>
            <person name="Dahlstrom E."/>
            <person name="Martens C."/>
            <person name="Bruno D."/>
            <person name="Barbian K."/>
            <person name="Porcella S.F."/>
            <person name="Nash T."/>
        </authorList>
    </citation>
    <scope>NUCLEOTIDE SEQUENCE</scope>
    <source>
        <strain evidence="3">GS</strain>
    </source>
</reference>
<feature type="region of interest" description="Disordered" evidence="1">
    <location>
        <begin position="1"/>
        <end position="36"/>
    </location>
</feature>
<dbReference type="Proteomes" id="UP000018040">
    <property type="component" value="Unassembled WGS sequence"/>
</dbReference>
<reference evidence="2 3" key="2">
    <citation type="journal article" date="2013" name="Genome Biol. Evol.">
        <title>Genome sequencing of Giardia lamblia genotypes A2 and B isolates (DH and GS) and comparative analysis with the genomes of genotypes A1 and E (WB and Pig).</title>
        <authorList>
            <person name="Adam R.D."/>
            <person name="Dahlstrom E.W."/>
            <person name="Martens C.A."/>
            <person name="Bruno D.P."/>
            <person name="Barbian K.D."/>
            <person name="Ricklefs S.M."/>
            <person name="Hernandez M.M."/>
            <person name="Narla N.P."/>
            <person name="Patel R.B."/>
            <person name="Porcella S.F."/>
            <person name="Nash T.E."/>
        </authorList>
    </citation>
    <scope>NUCLEOTIDE SEQUENCE [LARGE SCALE GENOMIC DNA]</scope>
    <source>
        <strain evidence="2 3">GS</strain>
    </source>
</reference>
<feature type="compositionally biased region" description="Polar residues" evidence="1">
    <location>
        <begin position="27"/>
        <end position="36"/>
    </location>
</feature>
<comment type="caution">
    <text evidence="2">The sequence shown here is derived from an EMBL/GenBank/DDBJ whole genome shotgun (WGS) entry which is preliminary data.</text>
</comment>
<dbReference type="AlphaFoldDB" id="V6TLR9"/>
<name>V6TLR9_GIAIN</name>
<evidence type="ECO:0000313" key="3">
    <source>
        <dbReference type="Proteomes" id="UP000018040"/>
    </source>
</evidence>
<gene>
    <name evidence="2" type="ORF">GSB_155405</name>
</gene>
<protein>
    <submittedName>
        <fullName evidence="2">Uncharacterized protein</fullName>
    </submittedName>
</protein>
<evidence type="ECO:0000313" key="2">
    <source>
        <dbReference type="EMBL" id="ESU39943.1"/>
    </source>
</evidence>
<proteinExistence type="predicted"/>
<feature type="compositionally biased region" description="Polar residues" evidence="1">
    <location>
        <begin position="1"/>
        <end position="10"/>
    </location>
</feature>
<dbReference type="EMBL" id="AHHH01000398">
    <property type="protein sequence ID" value="ESU39943.1"/>
    <property type="molecule type" value="Genomic_DNA"/>
</dbReference>
<accession>V6TLR9</accession>
<evidence type="ECO:0000256" key="1">
    <source>
        <dbReference type="SAM" id="MobiDB-lite"/>
    </source>
</evidence>
<organism evidence="2 3">
    <name type="scientific">Giardia intestinalis</name>
    <name type="common">Giardia lamblia</name>
    <dbReference type="NCBI Taxonomy" id="5741"/>
    <lineage>
        <taxon>Eukaryota</taxon>
        <taxon>Metamonada</taxon>
        <taxon>Diplomonadida</taxon>
        <taxon>Hexamitidae</taxon>
        <taxon>Giardiinae</taxon>
        <taxon>Giardia</taxon>
    </lineage>
</organism>